<accession>A0A2U1ZSJ4</accession>
<dbReference type="OrthoDB" id="5195718at2"/>
<evidence type="ECO:0000313" key="1">
    <source>
        <dbReference type="EMBL" id="PWD49955.1"/>
    </source>
</evidence>
<keyword evidence="2" id="KW-1185">Reference proteome</keyword>
<proteinExistence type="predicted"/>
<reference evidence="1 2" key="1">
    <citation type="submission" date="2018-03" db="EMBL/GenBank/DDBJ databases">
        <title>Genome assembly of novel Miniimonas species PCH200.</title>
        <authorList>
            <person name="Thakur V."/>
            <person name="Kumar V."/>
            <person name="Singh D."/>
        </authorList>
    </citation>
    <scope>NUCLEOTIDE SEQUENCE [LARGE SCALE GENOMIC DNA]</scope>
    <source>
        <strain evidence="1 2">PCH200</strain>
    </source>
</reference>
<protein>
    <submittedName>
        <fullName evidence="1">Uncharacterized protein</fullName>
    </submittedName>
</protein>
<evidence type="ECO:0000313" key="2">
    <source>
        <dbReference type="Proteomes" id="UP000245166"/>
    </source>
</evidence>
<organism evidence="1 2">
    <name type="scientific">Serinibacter arcticus</name>
    <dbReference type="NCBI Taxonomy" id="1655435"/>
    <lineage>
        <taxon>Bacteria</taxon>
        <taxon>Bacillati</taxon>
        <taxon>Actinomycetota</taxon>
        <taxon>Actinomycetes</taxon>
        <taxon>Micrococcales</taxon>
        <taxon>Beutenbergiaceae</taxon>
        <taxon>Serinibacter</taxon>
    </lineage>
</organism>
<dbReference type="EMBL" id="PYHR01000002">
    <property type="protein sequence ID" value="PWD49955.1"/>
    <property type="molecule type" value="Genomic_DNA"/>
</dbReference>
<name>A0A2U1ZSJ4_9MICO</name>
<dbReference type="AlphaFoldDB" id="A0A2U1ZSJ4"/>
<gene>
    <name evidence="1" type="ORF">C8046_03935</name>
</gene>
<comment type="caution">
    <text evidence="1">The sequence shown here is derived from an EMBL/GenBank/DDBJ whole genome shotgun (WGS) entry which is preliminary data.</text>
</comment>
<dbReference type="Proteomes" id="UP000245166">
    <property type="component" value="Unassembled WGS sequence"/>
</dbReference>
<sequence length="96" mass="10910">MARQAWEIPRNDVVTQTIVNAVSEPGRFPLDWVDAPESGPIPVTVRLLWAIDGEEWVTARARAWTRSLVLVELRDPRWRVGAAWLPARDVRRAEAA</sequence>
<dbReference type="RefSeq" id="WP_109228339.1">
    <property type="nucleotide sequence ID" value="NZ_PYHR01000002.1"/>
</dbReference>